<dbReference type="GO" id="GO:0005509">
    <property type="term" value="F:calcium ion binding"/>
    <property type="evidence" value="ECO:0007669"/>
    <property type="project" value="UniProtKB-UniRule"/>
</dbReference>
<keyword evidence="6 12" id="KW-0106">Calcium</keyword>
<keyword evidence="5" id="KW-0677">Repeat</keyword>
<dbReference type="PANTHER" id="PTHR24026:SF133">
    <property type="entry name" value="CADHERIN-RELATED FAMILY MEMBER 2"/>
    <property type="match status" value="1"/>
</dbReference>
<keyword evidence="3 13" id="KW-0812">Transmembrane</keyword>
<proteinExistence type="predicted"/>
<dbReference type="Proteomes" id="UP000215335">
    <property type="component" value="Unassembled WGS sequence"/>
</dbReference>
<comment type="caution">
    <text evidence="16">The sequence shown here is derived from an EMBL/GenBank/DDBJ whole genome shotgun (WGS) entry which is preliminary data.</text>
</comment>
<dbReference type="PROSITE" id="PS00232">
    <property type="entry name" value="CADHERIN_1"/>
    <property type="match status" value="4"/>
</dbReference>
<keyword evidence="9 13" id="KW-0472">Membrane</keyword>
<evidence type="ECO:0000256" key="1">
    <source>
        <dbReference type="ARBA" id="ARBA00004251"/>
    </source>
</evidence>
<dbReference type="FunFam" id="2.60.40.60:FF:000266">
    <property type="entry name" value="Cadherin 23"/>
    <property type="match status" value="1"/>
</dbReference>
<feature type="transmembrane region" description="Helical" evidence="13">
    <location>
        <begin position="1754"/>
        <end position="1777"/>
    </location>
</feature>
<keyword evidence="17" id="KW-1185">Reference proteome</keyword>
<evidence type="ECO:0000256" key="2">
    <source>
        <dbReference type="ARBA" id="ARBA00022536"/>
    </source>
</evidence>
<reference evidence="16 17" key="1">
    <citation type="journal article" date="2017" name="Curr. Biol.">
        <title>The Evolution of Venom by Co-option of Single-Copy Genes.</title>
        <authorList>
            <person name="Martinson E.O."/>
            <person name="Mrinalini"/>
            <person name="Kelkar Y.D."/>
            <person name="Chang C.H."/>
            <person name="Werren J.H."/>
        </authorList>
    </citation>
    <scope>NUCLEOTIDE SEQUENCE [LARGE SCALE GENOMIC DNA]</scope>
    <source>
        <strain evidence="16 17">Alberta</strain>
        <tissue evidence="16">Whole body</tissue>
    </source>
</reference>
<dbReference type="GO" id="GO:0048589">
    <property type="term" value="P:developmental growth"/>
    <property type="evidence" value="ECO:0007669"/>
    <property type="project" value="UniProtKB-ARBA"/>
</dbReference>
<feature type="chain" id="PRO_5012805256" description="Cadherin domain-containing protein" evidence="14">
    <location>
        <begin position="28"/>
        <end position="1849"/>
    </location>
</feature>
<keyword evidence="2" id="KW-0245">EGF-like domain</keyword>
<evidence type="ECO:0000259" key="15">
    <source>
        <dbReference type="PROSITE" id="PS50268"/>
    </source>
</evidence>
<dbReference type="InterPro" id="IPR015919">
    <property type="entry name" value="Cadherin-like_sf"/>
</dbReference>
<evidence type="ECO:0000256" key="11">
    <source>
        <dbReference type="ARBA" id="ARBA00023180"/>
    </source>
</evidence>
<evidence type="ECO:0000313" key="16">
    <source>
        <dbReference type="EMBL" id="OXU23295.1"/>
    </source>
</evidence>
<dbReference type="OrthoDB" id="6491773at2759"/>
<organism evidence="16 17">
    <name type="scientific">Trichomalopsis sarcophagae</name>
    <dbReference type="NCBI Taxonomy" id="543379"/>
    <lineage>
        <taxon>Eukaryota</taxon>
        <taxon>Metazoa</taxon>
        <taxon>Ecdysozoa</taxon>
        <taxon>Arthropoda</taxon>
        <taxon>Hexapoda</taxon>
        <taxon>Insecta</taxon>
        <taxon>Pterygota</taxon>
        <taxon>Neoptera</taxon>
        <taxon>Endopterygota</taxon>
        <taxon>Hymenoptera</taxon>
        <taxon>Apocrita</taxon>
        <taxon>Proctotrupomorpha</taxon>
        <taxon>Chalcidoidea</taxon>
        <taxon>Pteromalidae</taxon>
        <taxon>Pteromalinae</taxon>
        <taxon>Trichomalopsis</taxon>
    </lineage>
</organism>
<dbReference type="GO" id="GO:0048731">
    <property type="term" value="P:system development"/>
    <property type="evidence" value="ECO:0007669"/>
    <property type="project" value="UniProtKB-ARBA"/>
</dbReference>
<dbReference type="EMBL" id="NNAY01001659">
    <property type="protein sequence ID" value="OXU23295.1"/>
    <property type="molecule type" value="Genomic_DNA"/>
</dbReference>
<evidence type="ECO:0000256" key="7">
    <source>
        <dbReference type="ARBA" id="ARBA00022889"/>
    </source>
</evidence>
<evidence type="ECO:0000256" key="4">
    <source>
        <dbReference type="ARBA" id="ARBA00022729"/>
    </source>
</evidence>
<sequence>MKKPTIKMHQLLNLALLAMSLLPIARPQVINRAPHFISGGDMARLAVSEGTQPGAPVYTLQAEDPEGSRLHYSISGEHFTVDRETGVVVLRKALDREAQDLIEVIISITDEGIAGSEPNTVSLRREIAVLDENDNAPVYHGRPYAARVPESARVGGLLLPPGTITVTDRDGGTNADVRVKCVPASRDDDSCRVFDVATEKLAEGKYDVQITLTEALDYERRNSYLINLVAIDGASDPLKRLQAKATVAVDVLDVQDQPPSFVNAPYSAALPENSEADVTVLTVRARDGDTGQPRPLLLNLENEDMGYFRLEVSQQGDLTLGRLITTNVSLDREDPSILQNGGIYTFEVRATELINNEIPADTATSMVTIVVTDVDDMVPQFNEEMFNLKISEDIGTDTPLPGLNMLVTDDDVGENAKYQLALRDAPDYPGISAAFVISPEEGQGRVPIVIRAKDESVLDYDMPGNRELEFEVTASVNNEVVAYSTVHIELVDANDHSPEFSQALYKLSVPENAEIGRKFGDVRATDADSGAFGELTYVLRGFGADKFRTDSKSGGVYVSRPLDYETQKSYSLTMEARDGGGKISTVNVLVELEDVNDNEPVFEQKEYSRIVREGATSFDPQMFVRATDADGPEQGDGRITYSISEHNSMNDNVFKIHPDTGELTITSPARSGDTERGIYELTIRATDYGSPAKFADAKIYVRVGVPGNQKPIFRGNFKSNQPGPHAYRARILENAASGTEVIRVTANDPDGRDNLLQYQIRSGAKDNFVINSGSGVITVSPDARLDLETGGDKYEVIVYAIDSGTPIRETATTTVTVTIIDVNNKPPVFPNSTYMVYVSERASIGEVVLKATAVDPDTDADIEYSIVEPITAVDKTGVALKNNVYDYKTAFRINKTTGAISVTRALDYQTVAVIILTVEARDKNAVVDKEKQVARAEVTVYVQAYSDDNPTFTNAGWSANNPTIKVTVPEEQPLGTTLLMLTAKEPQTGYAIQRFELVRDDDDEGYVNVGVQSGNVVLSKRLDYESLDEKLIRFKVRALTRDYEITRRMSEANVIVSVQDINDNSPVFTQKDYKIAVLESDKPSKVILTVKATDVDSANSELEIKRGYGVVRYSITGENANLFEIEPVNGNIRIAPNTTLDRERQSVLRMYAIASDMPEGGAEQRTARALVTVDVLDVNDNAPMFPQDSYTAVIPENAPTGISVVNITASDPDEGPGGVVSFDIIDEGEASGLFKINQTTGEIMSNRELTGKGRTEPYYMRIRAQDSGDPVLYSDIKLTLYIGDVVSNDGVPLFIRPTLDEVAQISENSTIGSPVFQVVASDPDDPNLPNGKITFKFLEDGNFGYDTSAFMINQETGLITTKNLLDRETTDSYTLILVAQDLGEPPQQATRILQVKVLDIDDHKPHFKRSFYSPPLELNVKEELPVGTKIGTLQAIDEDIGENGMIDYAITYGNEAGLFAVERLSNNSAVIKSTKRLDREEAEKHLLTIKCFKYSTGYSDTVPKPYNRQDPTERQVLIRIVDIDDNRPRFKKENFTIGVRLNVPIDTSLITLEAQDVDSDALPINYNMGEVSFVSLVDHSMSKRSIPPPIALNPKTGEIRTSGSLTSYSDGYMEVPISANNSLVPGRETNVTLRIFLLRDRDMLKFVFSKPPTEVRKKLENFERAVQQALLLPVSVNVYDTQFYAKEDNSLDFSSTSSCFQMVGRESYSLHEMKALLTDPKNDELKRVYKDFHVEKVQNCAATVARADASVTQMWVLAIAALVGVAAIAASCTICCMHSKYKKQARHARLRDQPRPTLSYVSSGQGMISSGSHTTLGPGTMVSIGPPHHEGPYEWGNTTLYHPSTLSRS</sequence>
<feature type="signal peptide" evidence="14">
    <location>
        <begin position="1"/>
        <end position="27"/>
    </location>
</feature>
<evidence type="ECO:0000256" key="5">
    <source>
        <dbReference type="ARBA" id="ARBA00022737"/>
    </source>
</evidence>
<feature type="domain" description="Cadherin" evidence="15">
    <location>
        <begin position="723"/>
        <end position="829"/>
    </location>
</feature>
<evidence type="ECO:0000256" key="8">
    <source>
        <dbReference type="ARBA" id="ARBA00022989"/>
    </source>
</evidence>
<name>A0A232EY96_9HYME</name>
<dbReference type="CDD" id="cd11304">
    <property type="entry name" value="Cadherin_repeat"/>
    <property type="match status" value="14"/>
</dbReference>
<keyword evidence="11" id="KW-0325">Glycoprotein</keyword>
<dbReference type="GO" id="GO:0001736">
    <property type="term" value="P:establishment of planar polarity"/>
    <property type="evidence" value="ECO:0007669"/>
    <property type="project" value="UniProtKB-ARBA"/>
</dbReference>
<feature type="domain" description="Cadherin" evidence="15">
    <location>
        <begin position="830"/>
        <end position="952"/>
    </location>
</feature>
<keyword evidence="10" id="KW-1015">Disulfide bond</keyword>
<evidence type="ECO:0000313" key="17">
    <source>
        <dbReference type="Proteomes" id="UP000215335"/>
    </source>
</evidence>
<dbReference type="PROSITE" id="PS50268">
    <property type="entry name" value="CADHERIN_2"/>
    <property type="match status" value="13"/>
</dbReference>
<evidence type="ECO:0000256" key="14">
    <source>
        <dbReference type="SAM" id="SignalP"/>
    </source>
</evidence>
<keyword evidence="8 13" id="KW-1133">Transmembrane helix</keyword>
<feature type="domain" description="Cadherin" evidence="15">
    <location>
        <begin position="382"/>
        <end position="500"/>
    </location>
</feature>
<dbReference type="FunFam" id="2.60.40.60:FF:000092">
    <property type="entry name" value="Protocadherin 8"/>
    <property type="match status" value="1"/>
</dbReference>
<dbReference type="Pfam" id="PF00028">
    <property type="entry name" value="Cadherin"/>
    <property type="match status" value="11"/>
</dbReference>
<dbReference type="STRING" id="543379.A0A232EY96"/>
<dbReference type="SMART" id="SM00112">
    <property type="entry name" value="CA"/>
    <property type="match status" value="13"/>
</dbReference>
<feature type="domain" description="Cadherin" evidence="15">
    <location>
        <begin position="1186"/>
        <end position="1294"/>
    </location>
</feature>
<feature type="domain" description="Cadherin" evidence="15">
    <location>
        <begin position="262"/>
        <end position="381"/>
    </location>
</feature>
<evidence type="ECO:0000256" key="3">
    <source>
        <dbReference type="ARBA" id="ARBA00022692"/>
    </source>
</evidence>
<dbReference type="InterPro" id="IPR020894">
    <property type="entry name" value="Cadherin_CS"/>
</dbReference>
<keyword evidence="7" id="KW-0130">Cell adhesion</keyword>
<feature type="domain" description="Cadherin" evidence="15">
    <location>
        <begin position="603"/>
        <end position="713"/>
    </location>
</feature>
<feature type="domain" description="Cadherin" evidence="15">
    <location>
        <begin position="501"/>
        <end position="602"/>
    </location>
</feature>
<keyword evidence="4 14" id="KW-0732">Signal</keyword>
<gene>
    <name evidence="16" type="ORF">TSAR_015899</name>
</gene>
<feature type="domain" description="Cadherin" evidence="15">
    <location>
        <begin position="960"/>
        <end position="1068"/>
    </location>
</feature>
<dbReference type="GO" id="GO:0005886">
    <property type="term" value="C:plasma membrane"/>
    <property type="evidence" value="ECO:0007669"/>
    <property type="project" value="UniProtKB-SubCell"/>
</dbReference>
<feature type="domain" description="Cadherin" evidence="15">
    <location>
        <begin position="140"/>
        <end position="261"/>
    </location>
</feature>
<dbReference type="GO" id="GO:0008104">
    <property type="term" value="P:intracellular protein localization"/>
    <property type="evidence" value="ECO:0007669"/>
    <property type="project" value="UniProtKB-ARBA"/>
</dbReference>
<dbReference type="FunFam" id="2.60.40.60:FF:000168">
    <property type="entry name" value="Cadherin-related family member 2"/>
    <property type="match status" value="1"/>
</dbReference>
<dbReference type="GO" id="GO:0030154">
    <property type="term" value="P:cell differentiation"/>
    <property type="evidence" value="ECO:0007669"/>
    <property type="project" value="UniProtKB-ARBA"/>
</dbReference>
<dbReference type="SUPFAM" id="SSF49313">
    <property type="entry name" value="Cadherin-like"/>
    <property type="match status" value="14"/>
</dbReference>
<evidence type="ECO:0000256" key="13">
    <source>
        <dbReference type="SAM" id="Phobius"/>
    </source>
</evidence>
<dbReference type="InterPro" id="IPR002126">
    <property type="entry name" value="Cadherin-like_dom"/>
</dbReference>
<feature type="domain" description="Cadherin" evidence="15">
    <location>
        <begin position="1412"/>
        <end position="1530"/>
    </location>
</feature>
<dbReference type="GO" id="GO:0007156">
    <property type="term" value="P:homophilic cell adhesion via plasma membrane adhesion molecules"/>
    <property type="evidence" value="ECO:0007669"/>
    <property type="project" value="InterPro"/>
</dbReference>
<dbReference type="Gene3D" id="2.60.40.60">
    <property type="entry name" value="Cadherins"/>
    <property type="match status" value="14"/>
</dbReference>
<evidence type="ECO:0000256" key="6">
    <source>
        <dbReference type="ARBA" id="ARBA00022837"/>
    </source>
</evidence>
<evidence type="ECO:0000256" key="10">
    <source>
        <dbReference type="ARBA" id="ARBA00023157"/>
    </source>
</evidence>
<dbReference type="GO" id="GO:0048513">
    <property type="term" value="P:animal organ development"/>
    <property type="evidence" value="ECO:0007669"/>
    <property type="project" value="UniProtKB-ARBA"/>
</dbReference>
<dbReference type="FunFam" id="2.60.40.60:FF:000039">
    <property type="entry name" value="FAT atypical cadherin 3"/>
    <property type="match status" value="1"/>
</dbReference>
<dbReference type="PANTHER" id="PTHR24026">
    <property type="entry name" value="FAT ATYPICAL CADHERIN-RELATED"/>
    <property type="match status" value="1"/>
</dbReference>
<protein>
    <recommendedName>
        <fullName evidence="15">Cadherin domain-containing protein</fullName>
    </recommendedName>
</protein>
<evidence type="ECO:0000256" key="12">
    <source>
        <dbReference type="PROSITE-ProRule" id="PRU00043"/>
    </source>
</evidence>
<feature type="domain" description="Cadherin" evidence="15">
    <location>
        <begin position="1297"/>
        <end position="1407"/>
    </location>
</feature>
<dbReference type="PRINTS" id="PR00205">
    <property type="entry name" value="CADHERIN"/>
</dbReference>
<dbReference type="GO" id="GO:0007163">
    <property type="term" value="P:establishment or maintenance of cell polarity"/>
    <property type="evidence" value="ECO:0007669"/>
    <property type="project" value="UniProtKB-ARBA"/>
</dbReference>
<evidence type="ECO:0000256" key="9">
    <source>
        <dbReference type="ARBA" id="ARBA00023136"/>
    </source>
</evidence>
<accession>A0A232EY96</accession>
<comment type="subcellular location">
    <subcellularLocation>
        <location evidence="1">Cell membrane</location>
        <topology evidence="1">Single-pass type I membrane protein</topology>
    </subcellularLocation>
</comment>
<feature type="domain" description="Cadherin" evidence="15">
    <location>
        <begin position="1069"/>
        <end position="1185"/>
    </location>
</feature>
<dbReference type="FunFam" id="2.60.40.60:FF:000033">
    <property type="entry name" value="FAT atypical cadherin 1"/>
    <property type="match status" value="1"/>
</dbReference>
<dbReference type="FunFam" id="2.60.40.60:FF:000118">
    <property type="entry name" value="protocadherin Fat 4"/>
    <property type="match status" value="1"/>
</dbReference>
<feature type="domain" description="Cadherin" evidence="15">
    <location>
        <begin position="47"/>
        <end position="139"/>
    </location>
</feature>